<dbReference type="GO" id="GO:0005737">
    <property type="term" value="C:cytoplasm"/>
    <property type="evidence" value="ECO:0007669"/>
    <property type="project" value="TreeGrafter"/>
</dbReference>
<organism evidence="3 4">
    <name type="scientific">Pachysolen tannophilus NRRL Y-2460</name>
    <dbReference type="NCBI Taxonomy" id="669874"/>
    <lineage>
        <taxon>Eukaryota</taxon>
        <taxon>Fungi</taxon>
        <taxon>Dikarya</taxon>
        <taxon>Ascomycota</taxon>
        <taxon>Saccharomycotina</taxon>
        <taxon>Pichiomycetes</taxon>
        <taxon>Pachysolenaceae</taxon>
        <taxon>Pachysolen</taxon>
    </lineage>
</organism>
<evidence type="ECO:0000313" key="4">
    <source>
        <dbReference type="Proteomes" id="UP000094236"/>
    </source>
</evidence>
<dbReference type="PANTHER" id="PTHR12357">
    <property type="entry name" value="YTH YT521-B HOMOLOGY DOMAIN-CONTAINING"/>
    <property type="match status" value="1"/>
</dbReference>
<evidence type="ECO:0000256" key="1">
    <source>
        <dbReference type="SAM" id="MobiDB-lite"/>
    </source>
</evidence>
<accession>A0A1E4TQ76</accession>
<dbReference type="OrthoDB" id="306690at2759"/>
<reference evidence="4" key="1">
    <citation type="submission" date="2016-05" db="EMBL/GenBank/DDBJ databases">
        <title>Comparative genomics of biotechnologically important yeasts.</title>
        <authorList>
            <consortium name="DOE Joint Genome Institute"/>
            <person name="Riley R."/>
            <person name="Haridas S."/>
            <person name="Wolfe K.H."/>
            <person name="Lopes M.R."/>
            <person name="Hittinger C.T."/>
            <person name="Goker M."/>
            <person name="Salamov A."/>
            <person name="Wisecaver J."/>
            <person name="Long T.M."/>
            <person name="Aerts A.L."/>
            <person name="Barry K."/>
            <person name="Choi C."/>
            <person name="Clum A."/>
            <person name="Coughlan A.Y."/>
            <person name="Deshpande S."/>
            <person name="Douglass A.P."/>
            <person name="Hanson S.J."/>
            <person name="Klenk H.-P."/>
            <person name="Labutti K."/>
            <person name="Lapidus A."/>
            <person name="Lindquist E."/>
            <person name="Lipzen A."/>
            <person name="Meier-Kolthoff J.P."/>
            <person name="Ohm R.A."/>
            <person name="Otillar R.P."/>
            <person name="Pangilinan J."/>
            <person name="Peng Y."/>
            <person name="Rokas A."/>
            <person name="Rosa C.A."/>
            <person name="Scheuner C."/>
            <person name="Sibirny A.A."/>
            <person name="Slot J.C."/>
            <person name="Stielow J.B."/>
            <person name="Sun H."/>
            <person name="Kurtzman C.P."/>
            <person name="Blackwell M."/>
            <person name="Grigoriev I.V."/>
            <person name="Jeffries T.W."/>
        </authorList>
    </citation>
    <scope>NUCLEOTIDE SEQUENCE [LARGE SCALE GENOMIC DNA]</scope>
    <source>
        <strain evidence="4">NRRL Y-2460</strain>
    </source>
</reference>
<keyword evidence="4" id="KW-1185">Reference proteome</keyword>
<dbReference type="CDD" id="cd21134">
    <property type="entry name" value="YTH"/>
    <property type="match status" value="1"/>
</dbReference>
<proteinExistence type="predicted"/>
<feature type="region of interest" description="Disordered" evidence="1">
    <location>
        <begin position="83"/>
        <end position="102"/>
    </location>
</feature>
<sequence length="416" mass="46904">MEEIRLNSPLEQGDTSLVYSGNYYQLQAKQMQQQQQQQQLFAQQQQQQQQLQRPLNGLTDNQMNMFAFGSSNLASTSFRLSPNSLTHPALSSSSSSTLSSSQDVKESYNYNYNYYPATPTSTTTVATSPFLPKNSDSFDGMNVSGNNRNNNSIKKMASYGNLGDGNNFSIRNQTDFYNEPQFSPGSMNINKSIWSAINQETNTNTGFDDDFQKNSCAINYLPTDVIMAIDQSLDRGLVFDEKLLEVSNSNSNSTSLDQSIPQPNSRFFVIKSYNEMDIRSAFKNNCWSSTDLGNKRLNKAYNENNGQNIYLFFSVNGSGHFCGIAEMRGPVDFDRNLGCWSDPKWKGCFPIKFLFVKDIPNKLFRNLTLKMFKNGVQCLSPVTMSRDTQELPFEVGKKMISTFKTHISNSSFLDAL</sequence>
<dbReference type="EMBL" id="KV454017">
    <property type="protein sequence ID" value="ODV93900.1"/>
    <property type="molecule type" value="Genomic_DNA"/>
</dbReference>
<dbReference type="AlphaFoldDB" id="A0A1E4TQ76"/>
<gene>
    <name evidence="3" type="ORF">PACTADRAFT_51648</name>
</gene>
<dbReference type="GO" id="GO:0061157">
    <property type="term" value="P:mRNA destabilization"/>
    <property type="evidence" value="ECO:0007669"/>
    <property type="project" value="TreeGrafter"/>
</dbReference>
<evidence type="ECO:0000313" key="3">
    <source>
        <dbReference type="EMBL" id="ODV93900.1"/>
    </source>
</evidence>
<dbReference type="PANTHER" id="PTHR12357:SF89">
    <property type="entry name" value="YTH DOMAIN-CONTAINING FAMILY PROTEIN"/>
    <property type="match status" value="1"/>
</dbReference>
<feature type="domain" description="YTH" evidence="2">
    <location>
        <begin position="265"/>
        <end position="403"/>
    </location>
</feature>
<dbReference type="Gene3D" id="3.10.590.10">
    <property type="entry name" value="ph1033 like domains"/>
    <property type="match status" value="1"/>
</dbReference>
<dbReference type="PROSITE" id="PS50882">
    <property type="entry name" value="YTH"/>
    <property type="match status" value="1"/>
</dbReference>
<dbReference type="InterPro" id="IPR007275">
    <property type="entry name" value="YTH_domain"/>
</dbReference>
<dbReference type="Pfam" id="PF04146">
    <property type="entry name" value="YTH"/>
    <property type="match status" value="1"/>
</dbReference>
<feature type="compositionally biased region" description="Low complexity" evidence="1">
    <location>
        <begin position="90"/>
        <end position="102"/>
    </location>
</feature>
<dbReference type="STRING" id="669874.A0A1E4TQ76"/>
<name>A0A1E4TQ76_PACTA</name>
<dbReference type="GO" id="GO:1990247">
    <property type="term" value="F:N6-methyladenosine-containing RNA reader activity"/>
    <property type="evidence" value="ECO:0007669"/>
    <property type="project" value="TreeGrafter"/>
</dbReference>
<dbReference type="Proteomes" id="UP000094236">
    <property type="component" value="Unassembled WGS sequence"/>
</dbReference>
<dbReference type="InterPro" id="IPR045168">
    <property type="entry name" value="YTH_prot"/>
</dbReference>
<protein>
    <recommendedName>
        <fullName evidence="2">YTH domain-containing protein</fullName>
    </recommendedName>
</protein>
<dbReference type="GO" id="GO:0003729">
    <property type="term" value="F:mRNA binding"/>
    <property type="evidence" value="ECO:0007669"/>
    <property type="project" value="TreeGrafter"/>
</dbReference>
<evidence type="ECO:0000259" key="2">
    <source>
        <dbReference type="PROSITE" id="PS50882"/>
    </source>
</evidence>